<evidence type="ECO:0000313" key="3">
    <source>
        <dbReference type="Proteomes" id="UP000799324"/>
    </source>
</evidence>
<dbReference type="EMBL" id="MU004336">
    <property type="protein sequence ID" value="KAF2656457.1"/>
    <property type="molecule type" value="Genomic_DNA"/>
</dbReference>
<dbReference type="Proteomes" id="UP000799324">
    <property type="component" value="Unassembled WGS sequence"/>
</dbReference>
<gene>
    <name evidence="2" type="ORF">K491DRAFT_757556</name>
</gene>
<proteinExistence type="predicted"/>
<sequence length="256" mass="27797">MRLPLLALIPLALGAAIPSDEPCDNIPHLLDLYQGANFTGNSTASVGPVTDVNRPGASSIKFLHLKQCNPNVKCFFFLEHECLHKPDLVLHESLNQVPEQLDDKIQSHRCIKHRSNTRADQGESGSTQSAAHVSERSTAFPFVLSLYSDPNYTGKETFAGGLTRCVTGDEVPEGVSSIKFPPTDGPNHEYKGVRCFLYDNEKCIWGPGHQVSINDSTPDLGDGGIDFDNKLKAFQCFLPQGHEDADSATETSSASA</sequence>
<feature type="non-terminal residue" evidence="2">
    <location>
        <position position="256"/>
    </location>
</feature>
<reference evidence="2" key="1">
    <citation type="journal article" date="2020" name="Stud. Mycol.">
        <title>101 Dothideomycetes genomes: a test case for predicting lifestyles and emergence of pathogens.</title>
        <authorList>
            <person name="Haridas S."/>
            <person name="Albert R."/>
            <person name="Binder M."/>
            <person name="Bloem J."/>
            <person name="Labutti K."/>
            <person name="Salamov A."/>
            <person name="Andreopoulos B."/>
            <person name="Baker S."/>
            <person name="Barry K."/>
            <person name="Bills G."/>
            <person name="Bluhm B."/>
            <person name="Cannon C."/>
            <person name="Castanera R."/>
            <person name="Culley D."/>
            <person name="Daum C."/>
            <person name="Ezra D."/>
            <person name="Gonzalez J."/>
            <person name="Henrissat B."/>
            <person name="Kuo A."/>
            <person name="Liang C."/>
            <person name="Lipzen A."/>
            <person name="Lutzoni F."/>
            <person name="Magnuson J."/>
            <person name="Mondo S."/>
            <person name="Nolan M."/>
            <person name="Ohm R."/>
            <person name="Pangilinan J."/>
            <person name="Park H.-J."/>
            <person name="Ramirez L."/>
            <person name="Alfaro M."/>
            <person name="Sun H."/>
            <person name="Tritt A."/>
            <person name="Yoshinaga Y."/>
            <person name="Zwiers L.-H."/>
            <person name="Turgeon B."/>
            <person name="Goodwin S."/>
            <person name="Spatafora J."/>
            <person name="Crous P."/>
            <person name="Grigoriev I."/>
        </authorList>
    </citation>
    <scope>NUCLEOTIDE SEQUENCE</scope>
    <source>
        <strain evidence="2">CBS 122681</strain>
    </source>
</reference>
<name>A0A6A6TAW6_9PLEO</name>
<dbReference type="AlphaFoldDB" id="A0A6A6TAW6"/>
<feature type="chain" id="PRO_5025399398" evidence="1">
    <location>
        <begin position="17"/>
        <end position="256"/>
    </location>
</feature>
<evidence type="ECO:0000256" key="1">
    <source>
        <dbReference type="SAM" id="SignalP"/>
    </source>
</evidence>
<accession>A0A6A6TAW6</accession>
<organism evidence="2 3">
    <name type="scientific">Lophiostoma macrostomum CBS 122681</name>
    <dbReference type="NCBI Taxonomy" id="1314788"/>
    <lineage>
        <taxon>Eukaryota</taxon>
        <taxon>Fungi</taxon>
        <taxon>Dikarya</taxon>
        <taxon>Ascomycota</taxon>
        <taxon>Pezizomycotina</taxon>
        <taxon>Dothideomycetes</taxon>
        <taxon>Pleosporomycetidae</taxon>
        <taxon>Pleosporales</taxon>
        <taxon>Lophiostomataceae</taxon>
        <taxon>Lophiostoma</taxon>
    </lineage>
</organism>
<evidence type="ECO:0000313" key="2">
    <source>
        <dbReference type="EMBL" id="KAF2656457.1"/>
    </source>
</evidence>
<keyword evidence="1" id="KW-0732">Signal</keyword>
<feature type="signal peptide" evidence="1">
    <location>
        <begin position="1"/>
        <end position="16"/>
    </location>
</feature>
<keyword evidence="3" id="KW-1185">Reference proteome</keyword>
<protein>
    <submittedName>
        <fullName evidence="2">Uncharacterized protein</fullName>
    </submittedName>
</protein>